<dbReference type="InterPro" id="IPR038726">
    <property type="entry name" value="PDDEXK_AddAB-type"/>
</dbReference>
<keyword evidence="1" id="KW-0547">Nucleotide-binding</keyword>
<gene>
    <name evidence="13" type="ORF">KIH73_06230</name>
</gene>
<dbReference type="InterPro" id="IPR000212">
    <property type="entry name" value="DNA_helicase_UvrD/REP"/>
</dbReference>
<accession>A0ABS6W8Z7</accession>
<dbReference type="EC" id="5.6.2.4" evidence="9"/>
<dbReference type="Proteomes" id="UP000812844">
    <property type="component" value="Unassembled WGS sequence"/>
</dbReference>
<protein>
    <recommendedName>
        <fullName evidence="9">DNA 3'-5' helicase</fullName>
        <ecNumber evidence="9">5.6.2.4</ecNumber>
    </recommendedName>
</protein>
<keyword evidence="7" id="KW-0413">Isomerase</keyword>
<organism evidence="13 14">
    <name type="scientific">Bifidobacterium phasiani</name>
    <dbReference type="NCBI Taxonomy" id="2834431"/>
    <lineage>
        <taxon>Bacteria</taxon>
        <taxon>Bacillati</taxon>
        <taxon>Actinomycetota</taxon>
        <taxon>Actinomycetes</taxon>
        <taxon>Bifidobacteriales</taxon>
        <taxon>Bifidobacteriaceae</taxon>
        <taxon>Bifidobacterium</taxon>
    </lineage>
</organism>
<dbReference type="PANTHER" id="PTHR11070:SF59">
    <property type="entry name" value="DNA 3'-5' HELICASE"/>
    <property type="match status" value="1"/>
</dbReference>
<evidence type="ECO:0000259" key="12">
    <source>
        <dbReference type="PROSITE" id="PS51217"/>
    </source>
</evidence>
<feature type="domain" description="UvrD-like helicase C-terminal" evidence="12">
    <location>
        <begin position="385"/>
        <end position="791"/>
    </location>
</feature>
<evidence type="ECO:0000256" key="11">
    <source>
        <dbReference type="SAM" id="MobiDB-lite"/>
    </source>
</evidence>
<comment type="caution">
    <text evidence="13">The sequence shown here is derived from an EMBL/GenBank/DDBJ whole genome shotgun (WGS) entry which is preliminary data.</text>
</comment>
<evidence type="ECO:0000256" key="3">
    <source>
        <dbReference type="ARBA" id="ARBA00022801"/>
    </source>
</evidence>
<evidence type="ECO:0000256" key="5">
    <source>
        <dbReference type="ARBA" id="ARBA00022840"/>
    </source>
</evidence>
<keyword evidence="5" id="KW-0067">ATP-binding</keyword>
<proteinExistence type="predicted"/>
<evidence type="ECO:0000256" key="6">
    <source>
        <dbReference type="ARBA" id="ARBA00023204"/>
    </source>
</evidence>
<evidence type="ECO:0000256" key="10">
    <source>
        <dbReference type="ARBA" id="ARBA00048988"/>
    </source>
</evidence>
<comment type="catalytic activity">
    <reaction evidence="8">
        <text>Couples ATP hydrolysis with the unwinding of duplex DNA by translocating in the 3'-5' direction.</text>
        <dbReference type="EC" id="5.6.2.4"/>
    </reaction>
</comment>
<feature type="region of interest" description="Disordered" evidence="11">
    <location>
        <begin position="569"/>
        <end position="590"/>
    </location>
</feature>
<keyword evidence="6" id="KW-0234">DNA repair</keyword>
<dbReference type="EMBL" id="JAHBBD010000012">
    <property type="protein sequence ID" value="MBW3082971.1"/>
    <property type="molecule type" value="Genomic_DNA"/>
</dbReference>
<comment type="catalytic activity">
    <reaction evidence="10">
        <text>ATP + H2O = ADP + phosphate + H(+)</text>
        <dbReference type="Rhea" id="RHEA:13065"/>
        <dbReference type="ChEBI" id="CHEBI:15377"/>
        <dbReference type="ChEBI" id="CHEBI:15378"/>
        <dbReference type="ChEBI" id="CHEBI:30616"/>
        <dbReference type="ChEBI" id="CHEBI:43474"/>
        <dbReference type="ChEBI" id="CHEBI:456216"/>
        <dbReference type="EC" id="5.6.2.4"/>
    </reaction>
</comment>
<keyword evidence="3" id="KW-0378">Hydrolase</keyword>
<name>A0ABS6W8Z7_9BIFI</name>
<evidence type="ECO:0000256" key="4">
    <source>
        <dbReference type="ARBA" id="ARBA00022806"/>
    </source>
</evidence>
<evidence type="ECO:0000256" key="8">
    <source>
        <dbReference type="ARBA" id="ARBA00034617"/>
    </source>
</evidence>
<evidence type="ECO:0000313" key="14">
    <source>
        <dbReference type="Proteomes" id="UP000812844"/>
    </source>
</evidence>
<feature type="compositionally biased region" description="Low complexity" evidence="11">
    <location>
        <begin position="569"/>
        <end position="579"/>
    </location>
</feature>
<sequence length="1410" mass="151482">MNGHDDVWHALDLLFEGDDAAARPLVVAGVPRCGKTRFAYAALLRGLRAFGDANAVMTVSGRVMADELGNRVIREVGASSKARPVTTLSALAFGVIADSRAATGDPAPRLLNGAEQDALLRQVVAVHVGHVRSGDMCGTCLLLRDYFADDDWADTVVAEDSDRADATALAMFERGISSEFVAQLRDMLARINELGASFSGEETLIRTLRGLPRDTQRLELQWRLAFALRREYVESIARHYPGEYRLDASRLLVEGAAMLGRSAAAGRGGAVVLPALLVVDDFQDTTLAGLRFLEALSASGVRLVLIGNPDEAVQTFRGSYPEYLFARAQSGPLGARLYRLPEHDAGDGGRADARHGESRMRGHTYRDVIAARVSLSIPSPEDEPLPIAERAWKLPRYEGALPIARLAPDSPLPGDGSVATALYRSAREELDDVVWRIKRLHLDARVDWNDMAVIAHDNATVRTFGERLRHDGVPVRYSSVNRPLKDEPFVQGLFALIELARLRHQGIAGVAMPLAAIAAYVRTRVASLMGSPLVTTGSRPGEGRTARLEPVSSAMGALASLADIVMESAGDGTAPEPGGTEPGDPPSEGRLARLVASWNDLRASVEHDRDRGQDRNDGVSVAIDDSRISETAAVGDDLPFGEDALYVMLVFDDASAPASEVLDAIDAVLGRDPQGRAFARLWRLVASVDDGLGRLTSEEPRYALAVAWDAAGVASAWQRTALSNTPEGRAANDRLDAAMRLFQIAEGAATGQDIVSFMAQVRAMEIEADSLAHVGPVEQAVTLTTPAGAAGRHWRYVWLPALQQGVWPNLAERSTLFGGEDLADIMLRGTIPDHDRAGHDNRLSTVLSSEKKGLLVALTRADDVVTVSAVWNDDTVPSDFLFGYVPERFERQRDGVRFATVGALPERHDGKVPDGPSGAAPDGGADTGRAERDGDHGGLDADPRGLVAAARVALARHGADSAQGMDAARALALLARHGLPSANPRRWNFVRTPAATAATEPSATETVEPSSHAPVAVLSPSSVDSIWACPVCWTIENRCAGPRAGSVSTSFGTLIHAVAQQGSEEGLDLPGYMADAAPQQRVDAITDRLMAIYGALRRDPSAAADPEQRFEATRRDRAAREVLTNIATYFANGHRDGYHSGNAKLFAVGTLDRVECERQFSARFGLDDILRRYNALPGVDPIGSGELLAMMGSLVGGWPEGMSEDLIIRLSGTIDRLEHRHLGDGTATVRLIDYKTGRARNARYMVNNLQLVCYQLGLAFSDAQPDTSTGSPRITQSDLFYVAEKDSPASFYGAEGAFQPPLFAGESLNADSFTPRSRLKAEAALDVPELPDMAPEGVSRHAWDQLLSLRGTQAVWALTMIARVFYAGAASRSMTLTAHPTPDHIKSCRLKPVCPACAGQISTVFEMRQS</sequence>
<evidence type="ECO:0000256" key="2">
    <source>
        <dbReference type="ARBA" id="ARBA00022763"/>
    </source>
</evidence>
<dbReference type="Pfam" id="PF12705">
    <property type="entry name" value="PDDEXK_1"/>
    <property type="match status" value="1"/>
</dbReference>
<keyword evidence="4" id="KW-0347">Helicase</keyword>
<keyword evidence="14" id="KW-1185">Reference proteome</keyword>
<dbReference type="InterPro" id="IPR014016">
    <property type="entry name" value="UvrD-like_ATP-bd"/>
</dbReference>
<feature type="region of interest" description="Disordered" evidence="11">
    <location>
        <begin position="902"/>
        <end position="942"/>
    </location>
</feature>
<feature type="compositionally biased region" description="Low complexity" evidence="11">
    <location>
        <begin position="913"/>
        <end position="924"/>
    </location>
</feature>
<evidence type="ECO:0000256" key="9">
    <source>
        <dbReference type="ARBA" id="ARBA00034808"/>
    </source>
</evidence>
<evidence type="ECO:0000313" key="13">
    <source>
        <dbReference type="EMBL" id="MBW3082971.1"/>
    </source>
</evidence>
<reference evidence="13 14" key="1">
    <citation type="submission" date="2021-05" db="EMBL/GenBank/DDBJ databases">
        <title>Phylogenetic classification of ten novel species belonging to the genus Bifidobacterium comprising B. colchicus sp. nov., B. abeli sp. nov., B. bicoloris sp. nov., B. guerezis sp. nov., B. rosaliae sp. nov., B. santillanensis sp. nov., B. argentati sp. nov., B. amazzoni sp. nov., B. pluviali sp. nov., and B. pinnaculum sp. nov.</title>
        <authorList>
            <person name="Lugli G.A."/>
            <person name="Ruiz Garcia L."/>
            <person name="Margolles A."/>
            <person name="Ventura M."/>
        </authorList>
    </citation>
    <scope>NUCLEOTIDE SEQUENCE [LARGE SCALE GENOMIC DNA]</scope>
    <source>
        <strain evidence="13 14">6T3</strain>
    </source>
</reference>
<dbReference type="Pfam" id="PF00580">
    <property type="entry name" value="UvrD-helicase"/>
    <property type="match status" value="1"/>
</dbReference>
<evidence type="ECO:0000256" key="1">
    <source>
        <dbReference type="ARBA" id="ARBA00022741"/>
    </source>
</evidence>
<feature type="compositionally biased region" description="Basic and acidic residues" evidence="11">
    <location>
        <begin position="928"/>
        <end position="942"/>
    </location>
</feature>
<dbReference type="RefSeq" id="WP_219081647.1">
    <property type="nucleotide sequence ID" value="NZ_JAHBBD010000012.1"/>
</dbReference>
<dbReference type="PANTHER" id="PTHR11070">
    <property type="entry name" value="UVRD / RECB / PCRA DNA HELICASE FAMILY MEMBER"/>
    <property type="match status" value="1"/>
</dbReference>
<dbReference type="PROSITE" id="PS51217">
    <property type="entry name" value="UVRD_HELICASE_CTER"/>
    <property type="match status" value="1"/>
</dbReference>
<keyword evidence="2" id="KW-0227">DNA damage</keyword>
<evidence type="ECO:0000256" key="7">
    <source>
        <dbReference type="ARBA" id="ARBA00023235"/>
    </source>
</evidence>
<dbReference type="InterPro" id="IPR014017">
    <property type="entry name" value="DNA_helicase_UvrD-like_C"/>
</dbReference>